<feature type="chain" id="PRO_5046451322" evidence="1">
    <location>
        <begin position="25"/>
        <end position="249"/>
    </location>
</feature>
<evidence type="ECO:0000256" key="1">
    <source>
        <dbReference type="SAM" id="SignalP"/>
    </source>
</evidence>
<gene>
    <name evidence="4" type="primary">LOC100367163</name>
</gene>
<dbReference type="Gene3D" id="1.50.10.20">
    <property type="match status" value="1"/>
</dbReference>
<dbReference type="InterPro" id="IPR027954">
    <property type="entry name" value="Transcobalamin-like_C"/>
</dbReference>
<proteinExistence type="predicted"/>
<keyword evidence="3" id="KW-1185">Reference proteome</keyword>
<organism evidence="3 4">
    <name type="scientific">Saccoglossus kowalevskii</name>
    <name type="common">Acorn worm</name>
    <dbReference type="NCBI Taxonomy" id="10224"/>
    <lineage>
        <taxon>Eukaryota</taxon>
        <taxon>Metazoa</taxon>
        <taxon>Hemichordata</taxon>
        <taxon>Enteropneusta</taxon>
        <taxon>Harrimaniidae</taxon>
        <taxon>Saccoglossus</taxon>
    </lineage>
</organism>
<evidence type="ECO:0000259" key="2">
    <source>
        <dbReference type="Pfam" id="PF14478"/>
    </source>
</evidence>
<dbReference type="PANTHER" id="PTHR10559:SF18">
    <property type="entry name" value="TRANSCOBALAMIN II"/>
    <property type="match status" value="1"/>
</dbReference>
<sequence length="249" mass="28015">MAGQFTVFLLITLGSLNVAEKVCGFHSCWDTSSEWQCENLIRSILAEQDDDGSFNGHLMTTMQVLPSLVGKHYSEINTEMCNITSNKDKQDIIQLFWENVGGDLISVSITVIDTINYDQVLGKFNVYVSPGNNLYSIMIALEASTDGEFNFIAEDSAWGHYITSMYGIQSSTVDETYWAIYNYTQPLAVGVDDYYPNNDDNIIFKFTSYAAVDATDDTVESGSQQKNPQSLVLVILFSLGELFFRWYNF</sequence>
<dbReference type="InterPro" id="IPR051588">
    <property type="entry name" value="Cobalamin_Transport"/>
</dbReference>
<dbReference type="Pfam" id="PF14478">
    <property type="entry name" value="DUF4430"/>
    <property type="match status" value="1"/>
</dbReference>
<evidence type="ECO:0000313" key="3">
    <source>
        <dbReference type="Proteomes" id="UP000694865"/>
    </source>
</evidence>
<dbReference type="GeneID" id="100367163"/>
<protein>
    <submittedName>
        <fullName evidence="4">Transcobalamin-1-like</fullName>
    </submittedName>
</protein>
<dbReference type="RefSeq" id="XP_002734141.1">
    <property type="nucleotide sequence ID" value="XM_002734095.2"/>
</dbReference>
<feature type="signal peptide" evidence="1">
    <location>
        <begin position="1"/>
        <end position="24"/>
    </location>
</feature>
<accession>A0ABM0GNY3</accession>
<dbReference type="Proteomes" id="UP000694865">
    <property type="component" value="Unplaced"/>
</dbReference>
<feature type="domain" description="Transcobalamin-like C-terminal" evidence="2">
    <location>
        <begin position="138"/>
        <end position="207"/>
    </location>
</feature>
<dbReference type="PANTHER" id="PTHR10559">
    <property type="entry name" value="TRANSCOBALAMIN-1/GASTRIC INTRINSIC FACTOR"/>
    <property type="match status" value="1"/>
</dbReference>
<name>A0ABM0GNY3_SACKO</name>
<dbReference type="Gene3D" id="2.170.130.30">
    <property type="match status" value="1"/>
</dbReference>
<evidence type="ECO:0000313" key="4">
    <source>
        <dbReference type="RefSeq" id="XP_002734141.1"/>
    </source>
</evidence>
<reference evidence="4" key="1">
    <citation type="submission" date="2025-08" db="UniProtKB">
        <authorList>
            <consortium name="RefSeq"/>
        </authorList>
    </citation>
    <scope>IDENTIFICATION</scope>
    <source>
        <tissue evidence="4">Testes</tissue>
    </source>
</reference>
<keyword evidence="1" id="KW-0732">Signal</keyword>